<reference evidence="11 12" key="1">
    <citation type="submission" date="2017-07" db="EMBL/GenBank/DDBJ databases">
        <title>Complete genome sequence of Oryzomicrobium terrae TPP412.</title>
        <authorList>
            <person name="Chiu L.-W."/>
            <person name="Lo K.-J."/>
            <person name="Tsai Y.-M."/>
            <person name="Lin S.-S."/>
            <person name="Kuo C.-H."/>
            <person name="Liu C.-T."/>
        </authorList>
    </citation>
    <scope>NUCLEOTIDE SEQUENCE [LARGE SCALE GENOMIC DNA]</scope>
    <source>
        <strain evidence="11 12">TPP412</strain>
    </source>
</reference>
<comment type="catalytic activity">
    <reaction evidence="6">
        <text>cytidine(2498) in 23S rRNA + S-adenosyl-L-methionine = 2'-O-methylcytidine(2498) in 23S rRNA + S-adenosyl-L-homocysteine + H(+)</text>
        <dbReference type="Rhea" id="RHEA:42788"/>
        <dbReference type="Rhea" id="RHEA-COMP:10244"/>
        <dbReference type="Rhea" id="RHEA-COMP:10245"/>
        <dbReference type="ChEBI" id="CHEBI:15378"/>
        <dbReference type="ChEBI" id="CHEBI:57856"/>
        <dbReference type="ChEBI" id="CHEBI:59789"/>
        <dbReference type="ChEBI" id="CHEBI:74495"/>
        <dbReference type="ChEBI" id="CHEBI:82748"/>
        <dbReference type="EC" id="2.1.1.186"/>
    </reaction>
</comment>
<keyword evidence="2 6" id="KW-0698">rRNA processing</keyword>
<protein>
    <recommendedName>
        <fullName evidence="6">Ribosomal RNA large subunit methyltransferase M</fullName>
        <ecNumber evidence="6">2.1.1.186</ecNumber>
    </recommendedName>
    <alternativeName>
        <fullName evidence="6">23S rRNA (cytidine2498-2'-O)-methyltransferase</fullName>
    </alternativeName>
    <alternativeName>
        <fullName evidence="6">23S rRNA 2'-O-ribose methyltransferase RlmM</fullName>
    </alternativeName>
</protein>
<evidence type="ECO:0000256" key="7">
    <source>
        <dbReference type="SAM" id="MobiDB-lite"/>
    </source>
</evidence>
<dbReference type="InterPro" id="IPR048646">
    <property type="entry name" value="RlmM_THUMP-like"/>
</dbReference>
<dbReference type="PANTHER" id="PTHR37524:SF2">
    <property type="entry name" value="RIBOSOMAL RNA METHYLTRANSFERASE FTSJ DOMAIN-CONTAINING PROTEIN"/>
    <property type="match status" value="1"/>
</dbReference>
<feature type="compositionally biased region" description="Low complexity" evidence="7">
    <location>
        <begin position="482"/>
        <end position="505"/>
    </location>
</feature>
<dbReference type="InterPro" id="IPR002877">
    <property type="entry name" value="RNA_MeTrfase_FtsJ_dom"/>
</dbReference>
<comment type="similarity">
    <text evidence="6">Belongs to the class I-like SAM-binding methyltransferase superfamily. RNA methyltransferase RlmE family. RlmM subfamily.</text>
</comment>
<dbReference type="InterPro" id="IPR011224">
    <property type="entry name" value="rRNA_MeTrfase_M"/>
</dbReference>
<name>A0A5C1EA38_9RHOO</name>
<dbReference type="InterPro" id="IPR040739">
    <property type="entry name" value="RlmM_FDX"/>
</dbReference>
<dbReference type="EMBL" id="CP022579">
    <property type="protein sequence ID" value="QEL65753.1"/>
    <property type="molecule type" value="Genomic_DNA"/>
</dbReference>
<sequence>MPPETIRYPWRMTESTDSADFSDYTPTHVFRRAGPAEGAFTPQFAQLLLYCRPGFEKECAAEISDVTAGLGVAGYCRAKPDSGYVLFVPADTADLRTLRRDLRFADLTFPRQLLFAGEIITDLPVTDRAGPLTAAASVLAPRFSDVLLETADTNEAKELSSFLRKFDTPFAKALAAAGLVGDKPAKGKLRASTGSSEGAPGTPRQEPISEGLPLKFNADAPPPLPRPEGAGLRGARLHVFFLSSSAAICAVSDAGNRSDWPLGIPRLRMPREAPSRSTLKLAEAFLAFDLEAQLRTGQTAVDLGAAPGGWTYQLVRRGIHVTAVDNGPMDKSLLGFEMVEHLREDGLKYRPRRPVDWLVCDMVESPARIARVMADWLAEGKAAAAIFNLKLPMKRRYDELETCRALIETRLEEAGLEYSLAFKQLYHDREEVTAYLRAQAPAGGIRPAPRRPQPGTAARPTRGERETKDIRESDDFGAFSVAAPAAKPGKSGKSAKPGKTGAAPRPGKPGGARSYFSDADSNAFGELGEFSSFTPGQERGPRRERPAAKPAGNPAGKSNAKAAPRGAFAPAPGKPARPGKGPGKSATAPRGNGGKGGKSATSTAGKPSRPGKAASAPRGGGKARPAPSRAAPRRKG</sequence>
<feature type="binding site" evidence="6">
    <location>
        <begin position="306"/>
        <end position="309"/>
    </location>
    <ligand>
        <name>S-adenosyl-L-methionine</name>
        <dbReference type="ChEBI" id="CHEBI:59789"/>
    </ligand>
</feature>
<keyword evidence="1 6" id="KW-0963">Cytoplasm</keyword>
<dbReference type="Pfam" id="PF18125">
    <property type="entry name" value="RlmM_FDX"/>
    <property type="match status" value="1"/>
</dbReference>
<keyword evidence="3 6" id="KW-0489">Methyltransferase</keyword>
<accession>A0A5C1EA38</accession>
<feature type="binding site" evidence="6">
    <location>
        <position position="325"/>
    </location>
    <ligand>
        <name>S-adenosyl-L-methionine</name>
        <dbReference type="ChEBI" id="CHEBI:59789"/>
    </ligand>
</feature>
<dbReference type="PANTHER" id="PTHR37524">
    <property type="entry name" value="RIBOSOMAL RNA LARGE SUBUNIT METHYLTRANSFERASE M"/>
    <property type="match status" value="1"/>
</dbReference>
<evidence type="ECO:0000256" key="6">
    <source>
        <dbReference type="HAMAP-Rule" id="MF_01551"/>
    </source>
</evidence>
<comment type="subunit">
    <text evidence="6">Monomer.</text>
</comment>
<organism evidence="11 12">
    <name type="scientific">Oryzomicrobium terrae</name>
    <dbReference type="NCBI Taxonomy" id="1735038"/>
    <lineage>
        <taxon>Bacteria</taxon>
        <taxon>Pseudomonadati</taxon>
        <taxon>Pseudomonadota</taxon>
        <taxon>Betaproteobacteria</taxon>
        <taxon>Rhodocyclales</taxon>
        <taxon>Rhodocyclaceae</taxon>
        <taxon>Oryzomicrobium</taxon>
    </lineage>
</organism>
<dbReference type="NCBIfam" id="NF008734">
    <property type="entry name" value="PRK11760.1"/>
    <property type="match status" value="1"/>
</dbReference>
<evidence type="ECO:0000256" key="1">
    <source>
        <dbReference type="ARBA" id="ARBA00022490"/>
    </source>
</evidence>
<feature type="binding site" evidence="6">
    <location>
        <position position="345"/>
    </location>
    <ligand>
        <name>S-adenosyl-L-methionine</name>
        <dbReference type="ChEBI" id="CHEBI:59789"/>
    </ligand>
</feature>
<comment type="subcellular location">
    <subcellularLocation>
        <location evidence="6">Cytoplasm</location>
    </subcellularLocation>
</comment>
<dbReference type="GO" id="GO:0006364">
    <property type="term" value="P:rRNA processing"/>
    <property type="evidence" value="ECO:0007669"/>
    <property type="project" value="UniProtKB-UniRule"/>
</dbReference>
<evidence type="ECO:0000256" key="5">
    <source>
        <dbReference type="ARBA" id="ARBA00022691"/>
    </source>
</evidence>
<dbReference type="GO" id="GO:0032259">
    <property type="term" value="P:methylation"/>
    <property type="evidence" value="ECO:0007669"/>
    <property type="project" value="UniProtKB-KW"/>
</dbReference>
<feature type="binding site" evidence="6">
    <location>
        <position position="361"/>
    </location>
    <ligand>
        <name>S-adenosyl-L-methionine</name>
        <dbReference type="ChEBI" id="CHEBI:59789"/>
    </ligand>
</feature>
<dbReference type="Gene3D" id="3.40.50.150">
    <property type="entry name" value="Vaccinia Virus protein VP39"/>
    <property type="match status" value="1"/>
</dbReference>
<comment type="function">
    <text evidence="6">Catalyzes the 2'-O-methylation at nucleotide C2498 in 23S rRNA.</text>
</comment>
<dbReference type="InterPro" id="IPR029063">
    <property type="entry name" value="SAM-dependent_MTases_sf"/>
</dbReference>
<evidence type="ECO:0000259" key="10">
    <source>
        <dbReference type="Pfam" id="PF21239"/>
    </source>
</evidence>
<dbReference type="SUPFAM" id="SSF53335">
    <property type="entry name" value="S-adenosyl-L-methionine-dependent methyltransferases"/>
    <property type="match status" value="1"/>
</dbReference>
<feature type="domain" description="RlmM ferredoxin-like" evidence="9">
    <location>
        <begin position="46"/>
        <end position="114"/>
    </location>
</feature>
<dbReference type="AlphaFoldDB" id="A0A5C1EA38"/>
<dbReference type="HAMAP" id="MF_01551">
    <property type="entry name" value="23SrRNA_methyltr_M"/>
    <property type="match status" value="1"/>
</dbReference>
<evidence type="ECO:0000313" key="12">
    <source>
        <dbReference type="Proteomes" id="UP000323671"/>
    </source>
</evidence>
<dbReference type="Gene3D" id="3.30.2300.20">
    <property type="match status" value="1"/>
</dbReference>
<feature type="region of interest" description="Disordered" evidence="7">
    <location>
        <begin position="438"/>
        <end position="636"/>
    </location>
</feature>
<feature type="binding site" evidence="6">
    <location>
        <position position="277"/>
    </location>
    <ligand>
        <name>S-adenosyl-L-methionine</name>
        <dbReference type="ChEBI" id="CHEBI:59789"/>
    </ligand>
</feature>
<dbReference type="Pfam" id="PF21239">
    <property type="entry name" value="RLMM_N"/>
    <property type="match status" value="1"/>
</dbReference>
<gene>
    <name evidence="6 11" type="primary">rlmM</name>
    <name evidence="11" type="ORF">OTERR_22770</name>
</gene>
<feature type="region of interest" description="Disordered" evidence="7">
    <location>
        <begin position="185"/>
        <end position="229"/>
    </location>
</feature>
<evidence type="ECO:0000256" key="3">
    <source>
        <dbReference type="ARBA" id="ARBA00022603"/>
    </source>
</evidence>
<evidence type="ECO:0000256" key="4">
    <source>
        <dbReference type="ARBA" id="ARBA00022679"/>
    </source>
</evidence>
<evidence type="ECO:0000313" key="11">
    <source>
        <dbReference type="EMBL" id="QEL65753.1"/>
    </source>
</evidence>
<dbReference type="GO" id="GO:0005737">
    <property type="term" value="C:cytoplasm"/>
    <property type="evidence" value="ECO:0007669"/>
    <property type="project" value="UniProtKB-SubCell"/>
</dbReference>
<dbReference type="KEGG" id="otr:OTERR_22770"/>
<feature type="domain" description="Ribosomal RNA methyltransferase FtsJ" evidence="8">
    <location>
        <begin position="275"/>
        <end position="364"/>
    </location>
</feature>
<evidence type="ECO:0000259" key="9">
    <source>
        <dbReference type="Pfam" id="PF18125"/>
    </source>
</evidence>
<feature type="compositionally biased region" description="Low complexity" evidence="7">
    <location>
        <begin position="438"/>
        <end position="447"/>
    </location>
</feature>
<dbReference type="Proteomes" id="UP000323671">
    <property type="component" value="Chromosome"/>
</dbReference>
<keyword evidence="5 6" id="KW-0949">S-adenosyl-L-methionine</keyword>
<keyword evidence="4 6" id="KW-0808">Transferase</keyword>
<keyword evidence="12" id="KW-1185">Reference proteome</keyword>
<dbReference type="GO" id="GO:0008757">
    <property type="term" value="F:S-adenosylmethionine-dependent methyltransferase activity"/>
    <property type="evidence" value="ECO:0007669"/>
    <property type="project" value="UniProtKB-UniRule"/>
</dbReference>
<dbReference type="Pfam" id="PF01728">
    <property type="entry name" value="FtsJ"/>
    <property type="match status" value="1"/>
</dbReference>
<feature type="compositionally biased region" description="Low complexity" evidence="7">
    <location>
        <begin position="610"/>
        <end position="630"/>
    </location>
</feature>
<feature type="compositionally biased region" description="Basic and acidic residues" evidence="7">
    <location>
        <begin position="461"/>
        <end position="474"/>
    </location>
</feature>
<feature type="domain" description="Ribosomal RNA large subunit methyltransferase M THUMP-like" evidence="10">
    <location>
        <begin position="127"/>
        <end position="185"/>
    </location>
</feature>
<feature type="compositionally biased region" description="Low complexity" evidence="7">
    <location>
        <begin position="548"/>
        <end position="579"/>
    </location>
</feature>
<dbReference type="EC" id="2.1.1.186" evidence="6"/>
<feature type="active site" description="Proton acceptor" evidence="6">
    <location>
        <position position="390"/>
    </location>
</feature>
<dbReference type="Gene3D" id="3.30.70.2810">
    <property type="match status" value="1"/>
</dbReference>
<evidence type="ECO:0000259" key="8">
    <source>
        <dbReference type="Pfam" id="PF01728"/>
    </source>
</evidence>
<proteinExistence type="inferred from homology"/>
<evidence type="ECO:0000256" key="2">
    <source>
        <dbReference type="ARBA" id="ARBA00022552"/>
    </source>
</evidence>